<accession>A0A5C1AGD2</accession>
<dbReference type="AlphaFoldDB" id="A0A5C1AGD2"/>
<evidence type="ECO:0000313" key="2">
    <source>
        <dbReference type="EMBL" id="QEL17046.1"/>
    </source>
</evidence>
<keyword evidence="3" id="KW-1185">Reference proteome</keyword>
<evidence type="ECO:0000256" key="1">
    <source>
        <dbReference type="SAM" id="Phobius"/>
    </source>
</evidence>
<feature type="transmembrane region" description="Helical" evidence="1">
    <location>
        <begin position="27"/>
        <end position="48"/>
    </location>
</feature>
<reference evidence="3" key="1">
    <citation type="submission" date="2019-08" db="EMBL/GenBank/DDBJ databases">
        <title>Limnoglobus roseus gen. nov., sp. nov., a novel freshwater planctomycete with a giant genome from the family Gemmataceae.</title>
        <authorList>
            <person name="Kulichevskaya I.S."/>
            <person name="Naumoff D.G."/>
            <person name="Miroshnikov K."/>
            <person name="Ivanova A."/>
            <person name="Philippov D.A."/>
            <person name="Hakobyan A."/>
            <person name="Rijpstra I.C."/>
            <person name="Sinninghe Damste J.S."/>
            <person name="Liesack W."/>
            <person name="Dedysh S.N."/>
        </authorList>
    </citation>
    <scope>NUCLEOTIDE SEQUENCE [LARGE SCALE GENOMIC DNA]</scope>
    <source>
        <strain evidence="3">PX52</strain>
    </source>
</reference>
<feature type="transmembrane region" description="Helical" evidence="1">
    <location>
        <begin position="95"/>
        <end position="115"/>
    </location>
</feature>
<keyword evidence="1" id="KW-0472">Membrane</keyword>
<dbReference type="EMBL" id="CP042425">
    <property type="protein sequence ID" value="QEL17046.1"/>
    <property type="molecule type" value="Genomic_DNA"/>
</dbReference>
<protein>
    <submittedName>
        <fullName evidence="2">Uncharacterized protein</fullName>
    </submittedName>
</protein>
<dbReference type="KEGG" id="lrs:PX52LOC_04022"/>
<dbReference type="Proteomes" id="UP000324974">
    <property type="component" value="Chromosome"/>
</dbReference>
<name>A0A5C1AGD2_9BACT</name>
<feature type="transmembrane region" description="Helical" evidence="1">
    <location>
        <begin position="60"/>
        <end position="83"/>
    </location>
</feature>
<proteinExistence type="predicted"/>
<sequence length="129" mass="13969">MIGRDYGWVTLPSLLILAASWFGPDQIANGCIAVLLVWPVGLFSVWWVRRLMARHPRRVAVGWGAVSLLRMTVALGGGCAFFFGQDREPADGVALWVWIIVAYLSTLAAEVFVLAKPGWVGRGTVGGKG</sequence>
<keyword evidence="1" id="KW-0812">Transmembrane</keyword>
<gene>
    <name evidence="2" type="ORF">PX52LOC_04022</name>
</gene>
<evidence type="ECO:0000313" key="3">
    <source>
        <dbReference type="Proteomes" id="UP000324974"/>
    </source>
</evidence>
<organism evidence="2 3">
    <name type="scientific">Limnoglobus roseus</name>
    <dbReference type="NCBI Taxonomy" id="2598579"/>
    <lineage>
        <taxon>Bacteria</taxon>
        <taxon>Pseudomonadati</taxon>
        <taxon>Planctomycetota</taxon>
        <taxon>Planctomycetia</taxon>
        <taxon>Gemmatales</taxon>
        <taxon>Gemmataceae</taxon>
        <taxon>Limnoglobus</taxon>
    </lineage>
</organism>
<keyword evidence="1" id="KW-1133">Transmembrane helix</keyword>